<dbReference type="FunCoup" id="A0A6J2YGI2">
    <property type="interactions" value="1017"/>
</dbReference>
<evidence type="ECO:0000256" key="4">
    <source>
        <dbReference type="PIRSR" id="PIRSR000097-1"/>
    </source>
</evidence>
<dbReference type="KEGG" id="soy:115886829"/>
<evidence type="ECO:0000313" key="9">
    <source>
        <dbReference type="RefSeq" id="XP_030761995.1"/>
    </source>
</evidence>
<dbReference type="PROSITE" id="PS00062">
    <property type="entry name" value="ALDOKETO_REDUCTASE_2"/>
    <property type="match status" value="1"/>
</dbReference>
<proteinExistence type="inferred from homology"/>
<dbReference type="InterPro" id="IPR023210">
    <property type="entry name" value="NADP_OxRdtase_dom"/>
</dbReference>
<keyword evidence="2" id="KW-0521">NADP</keyword>
<feature type="site" description="Lowers pKa of active site Tyr" evidence="6">
    <location>
        <position position="81"/>
    </location>
</feature>
<feature type="domain" description="NADP-dependent oxidoreductase" evidence="7">
    <location>
        <begin position="20"/>
        <end position="292"/>
    </location>
</feature>
<dbReference type="GO" id="GO:0016491">
    <property type="term" value="F:oxidoreductase activity"/>
    <property type="evidence" value="ECO:0007669"/>
    <property type="project" value="UniProtKB-KW"/>
</dbReference>
<dbReference type="AlphaFoldDB" id="A0A6J2YGI2"/>
<evidence type="ECO:0000256" key="2">
    <source>
        <dbReference type="ARBA" id="ARBA00022857"/>
    </source>
</evidence>
<dbReference type="InterPro" id="IPR036812">
    <property type="entry name" value="NAD(P)_OxRdtase_dom_sf"/>
</dbReference>
<organism evidence="8 9">
    <name type="scientific">Sitophilus oryzae</name>
    <name type="common">Rice weevil</name>
    <name type="synonym">Curculio oryzae</name>
    <dbReference type="NCBI Taxonomy" id="7048"/>
    <lineage>
        <taxon>Eukaryota</taxon>
        <taxon>Metazoa</taxon>
        <taxon>Ecdysozoa</taxon>
        <taxon>Arthropoda</taxon>
        <taxon>Hexapoda</taxon>
        <taxon>Insecta</taxon>
        <taxon>Pterygota</taxon>
        <taxon>Neoptera</taxon>
        <taxon>Endopterygota</taxon>
        <taxon>Coleoptera</taxon>
        <taxon>Polyphaga</taxon>
        <taxon>Cucujiformia</taxon>
        <taxon>Curculionidae</taxon>
        <taxon>Dryophthorinae</taxon>
        <taxon>Sitophilus</taxon>
    </lineage>
</organism>
<evidence type="ECO:0000259" key="7">
    <source>
        <dbReference type="Pfam" id="PF00248"/>
    </source>
</evidence>
<dbReference type="InParanoid" id="A0A6J2YGI2"/>
<name>A0A6J2YGI2_SITOR</name>
<keyword evidence="3" id="KW-0560">Oxidoreductase</keyword>
<dbReference type="InterPro" id="IPR020471">
    <property type="entry name" value="AKR"/>
</dbReference>
<evidence type="ECO:0000313" key="8">
    <source>
        <dbReference type="Proteomes" id="UP000504635"/>
    </source>
</evidence>
<dbReference type="PROSITE" id="PS00063">
    <property type="entry name" value="ALDOKETO_REDUCTASE_3"/>
    <property type="match status" value="1"/>
</dbReference>
<evidence type="ECO:0000256" key="3">
    <source>
        <dbReference type="ARBA" id="ARBA00023002"/>
    </source>
</evidence>
<dbReference type="FunFam" id="3.20.20.100:FF:000006">
    <property type="entry name" value="Aldo-keto reductase family 1 member A1"/>
    <property type="match status" value="1"/>
</dbReference>
<comment type="similarity">
    <text evidence="1">Belongs to the aldo/keto reductase family.</text>
</comment>
<dbReference type="Proteomes" id="UP000504635">
    <property type="component" value="Unplaced"/>
</dbReference>
<dbReference type="Gene3D" id="3.20.20.100">
    <property type="entry name" value="NADP-dependent oxidoreductase domain"/>
    <property type="match status" value="1"/>
</dbReference>
<dbReference type="PROSITE" id="PS00798">
    <property type="entry name" value="ALDOKETO_REDUCTASE_1"/>
    <property type="match status" value="1"/>
</dbReference>
<evidence type="ECO:0000256" key="5">
    <source>
        <dbReference type="PIRSR" id="PIRSR000097-2"/>
    </source>
</evidence>
<evidence type="ECO:0000256" key="6">
    <source>
        <dbReference type="PIRSR" id="PIRSR000097-3"/>
    </source>
</evidence>
<dbReference type="GeneID" id="115886829"/>
<dbReference type="Pfam" id="PF00248">
    <property type="entry name" value="Aldo_ket_red"/>
    <property type="match status" value="1"/>
</dbReference>
<dbReference type="PANTHER" id="PTHR11732">
    <property type="entry name" value="ALDO/KETO REDUCTASE"/>
    <property type="match status" value="1"/>
</dbReference>
<accession>A0A6J2YGI2</accession>
<feature type="active site" description="Proton donor" evidence="4">
    <location>
        <position position="52"/>
    </location>
</feature>
<sequence length="318" mass="36139">MASKVPKIKFNNGQEFPVFGLGTWKSKPGEVTQAVKDAIDIGYRHIDCAHLYGNEPEVGEALKAKIGDGTVKREDIYITSKLWNTMHRPDLVEPAIRTTLKDLGLDYLDLYLIHWPYAFKEGGDLFPVDESGKTLFSDVDYLDTWKEMEKLVQKGLTKSIGVSNFNKRQLERVLANATIPPVTNQIEVHPYLNQQKLIDFCRSKNIVVTAYSPLGSPDRPWAKPDDPQLLEDPKIKAIAIKYGKSPAQVVIRYGIQRGLIIIPKSVTKSRIQQNFDIWDFQLSEEDIAQLNTFDCNGRACASIEAYDHKDHPFIRDEY</sequence>
<dbReference type="RefSeq" id="XP_030761995.1">
    <property type="nucleotide sequence ID" value="XM_030906135.1"/>
</dbReference>
<dbReference type="SUPFAM" id="SSF51430">
    <property type="entry name" value="NAD(P)-linked oxidoreductase"/>
    <property type="match status" value="1"/>
</dbReference>
<dbReference type="PRINTS" id="PR00069">
    <property type="entry name" value="ALDKETRDTASE"/>
</dbReference>
<dbReference type="OrthoDB" id="416253at2759"/>
<protein>
    <submittedName>
        <fullName evidence="9">Aldo-keto reductase family 1 member B1-like</fullName>
    </submittedName>
</protein>
<evidence type="ECO:0000256" key="1">
    <source>
        <dbReference type="ARBA" id="ARBA00007905"/>
    </source>
</evidence>
<dbReference type="PIRSF" id="PIRSF000097">
    <property type="entry name" value="AKR"/>
    <property type="match status" value="1"/>
</dbReference>
<gene>
    <name evidence="9" type="primary">LOC115886829</name>
</gene>
<keyword evidence="8" id="KW-1185">Reference proteome</keyword>
<dbReference type="InterPro" id="IPR018170">
    <property type="entry name" value="Aldo/ket_reductase_CS"/>
</dbReference>
<feature type="binding site" evidence="5">
    <location>
        <position position="114"/>
    </location>
    <ligand>
        <name>substrate</name>
    </ligand>
</feature>
<reference evidence="9" key="1">
    <citation type="submission" date="2025-08" db="UniProtKB">
        <authorList>
            <consortium name="RefSeq"/>
        </authorList>
    </citation>
    <scope>IDENTIFICATION</scope>
    <source>
        <tissue evidence="9">Gonads</tissue>
    </source>
</reference>